<evidence type="ECO:0000313" key="1">
    <source>
        <dbReference type="EMBL" id="KAK3791666.1"/>
    </source>
</evidence>
<name>A0AAE1AQW8_9GAST</name>
<keyword evidence="2" id="KW-1185">Reference proteome</keyword>
<dbReference type="Proteomes" id="UP001283361">
    <property type="component" value="Unassembled WGS sequence"/>
</dbReference>
<evidence type="ECO:0000313" key="2">
    <source>
        <dbReference type="Proteomes" id="UP001283361"/>
    </source>
</evidence>
<gene>
    <name evidence="1" type="ORF">RRG08_025560</name>
</gene>
<organism evidence="1 2">
    <name type="scientific">Elysia crispata</name>
    <name type="common">lettuce slug</name>
    <dbReference type="NCBI Taxonomy" id="231223"/>
    <lineage>
        <taxon>Eukaryota</taxon>
        <taxon>Metazoa</taxon>
        <taxon>Spiralia</taxon>
        <taxon>Lophotrochozoa</taxon>
        <taxon>Mollusca</taxon>
        <taxon>Gastropoda</taxon>
        <taxon>Heterobranchia</taxon>
        <taxon>Euthyneura</taxon>
        <taxon>Panpulmonata</taxon>
        <taxon>Sacoglossa</taxon>
        <taxon>Placobranchoidea</taxon>
        <taxon>Plakobranchidae</taxon>
        <taxon>Elysia</taxon>
    </lineage>
</organism>
<sequence length="191" mass="20603">MDECRGSSFSVTLEALCVVDPVDAELPRVLWLIAPEEVDVAGSTPVALFLLQSFYVLYTKTKVALMPLGGVNALVGLELPADVLAGNSLVVNRRGAAVGVWWGAAPGELVEVLESRDFQVRKIAPLDVVVDDPDLLWIFDGQALAAVHGHGVAQGPVLPPFAIEDLLCCLYGHLHHIVQNQFLLFWLAVVD</sequence>
<reference evidence="1" key="1">
    <citation type="journal article" date="2023" name="G3 (Bethesda)">
        <title>A reference genome for the long-term kleptoplast-retaining sea slug Elysia crispata morphotype clarki.</title>
        <authorList>
            <person name="Eastman K.E."/>
            <person name="Pendleton A.L."/>
            <person name="Shaikh M.A."/>
            <person name="Suttiyut T."/>
            <person name="Ogas R."/>
            <person name="Tomko P."/>
            <person name="Gavelis G."/>
            <person name="Widhalm J.R."/>
            <person name="Wisecaver J.H."/>
        </authorList>
    </citation>
    <scope>NUCLEOTIDE SEQUENCE</scope>
    <source>
        <strain evidence="1">ECLA1</strain>
    </source>
</reference>
<comment type="caution">
    <text evidence="1">The sequence shown here is derived from an EMBL/GenBank/DDBJ whole genome shotgun (WGS) entry which is preliminary data.</text>
</comment>
<dbReference type="AlphaFoldDB" id="A0AAE1AQW8"/>
<dbReference type="EMBL" id="JAWDGP010001460">
    <property type="protein sequence ID" value="KAK3791666.1"/>
    <property type="molecule type" value="Genomic_DNA"/>
</dbReference>
<proteinExistence type="predicted"/>
<protein>
    <submittedName>
        <fullName evidence="1">Uncharacterized protein</fullName>
    </submittedName>
</protein>
<accession>A0AAE1AQW8</accession>